<dbReference type="InterPro" id="IPR008840">
    <property type="entry name" value="Sipho_Gp157"/>
</dbReference>
<sequence length="245" mass="27606">MNIFEIEENILNLLQQIDENYGEITPEIEEQLAVNEENFISKVKQYVNVIKQLKSDIDLIKCEKDRLKDLENSKNNTIARLTKIVAEGIETFGDTNKSGSKFLDLGTSKITVKTTQAVEVDDTAIRGLTNSIKALFENSIYFKADTLEDINFESVVRNHYMEVNNAIVCNLPTETDIKNSKLTIAFDVDLAEIRNGNADALLDLAKKYIFTAKVSMNKKDLKEDISTSNVSNFGKIVTNKSLIVR</sequence>
<dbReference type="EMBL" id="PP965499">
    <property type="protein sequence ID" value="XCO00515.1"/>
    <property type="molecule type" value="Genomic_DNA"/>
</dbReference>
<accession>A0AAU8MGK9</accession>
<name>A0AAU8MGK9_9CAUD</name>
<feature type="coiled-coil region" evidence="1">
    <location>
        <begin position="50"/>
        <end position="87"/>
    </location>
</feature>
<protein>
    <submittedName>
        <fullName evidence="2">Resistance protein</fullName>
    </submittedName>
</protein>
<dbReference type="Pfam" id="PF05565">
    <property type="entry name" value="Sipho_Gp157"/>
    <property type="match status" value="1"/>
</dbReference>
<proteinExistence type="predicted"/>
<organism evidence="2">
    <name type="scientific">Geladintestivirus 1</name>
    <dbReference type="NCBI Taxonomy" id="3233133"/>
    <lineage>
        <taxon>Viruses</taxon>
        <taxon>Duplodnaviria</taxon>
        <taxon>Heunggongvirae</taxon>
        <taxon>Uroviricota</taxon>
        <taxon>Caudoviricetes</taxon>
        <taxon>Crassvirales</taxon>
    </lineage>
</organism>
<keyword evidence="1" id="KW-0175">Coiled coil</keyword>
<evidence type="ECO:0000313" key="2">
    <source>
        <dbReference type="EMBL" id="XCO00515.1"/>
    </source>
</evidence>
<evidence type="ECO:0000256" key="1">
    <source>
        <dbReference type="SAM" id="Coils"/>
    </source>
</evidence>
<reference evidence="2" key="1">
    <citation type="submission" date="2024-06" db="EMBL/GenBank/DDBJ databases">
        <title>Intestivirid acquisition increases across infancy in a wild primate population.</title>
        <authorList>
            <person name="Schneider-Creas I.A."/>
            <person name="Moya I.L."/>
            <person name="Chiou K.L."/>
            <person name="Baniel A."/>
            <person name="Azanaw Haile A."/>
            <person name="Kebede F."/>
            <person name="Abebe B."/>
            <person name="Snyder-Mackler N."/>
            <person name="Varsani A."/>
        </authorList>
    </citation>
    <scope>NUCLEOTIDE SEQUENCE</scope>
    <source>
        <strain evidence="2">Int_RNL_2017_0546_COW</strain>
    </source>
</reference>